<evidence type="ECO:0000256" key="1">
    <source>
        <dbReference type="SAM" id="MobiDB-lite"/>
    </source>
</evidence>
<accession>A0A9J6A7C4</accession>
<dbReference type="AlphaFoldDB" id="A0A9J6A7C4"/>
<organism evidence="2 3">
    <name type="scientific">Solanum commersonii</name>
    <name type="common">Commerson's wild potato</name>
    <name type="synonym">Commerson's nightshade</name>
    <dbReference type="NCBI Taxonomy" id="4109"/>
    <lineage>
        <taxon>Eukaryota</taxon>
        <taxon>Viridiplantae</taxon>
        <taxon>Streptophyta</taxon>
        <taxon>Embryophyta</taxon>
        <taxon>Tracheophyta</taxon>
        <taxon>Spermatophyta</taxon>
        <taxon>Magnoliopsida</taxon>
        <taxon>eudicotyledons</taxon>
        <taxon>Gunneridae</taxon>
        <taxon>Pentapetalae</taxon>
        <taxon>asterids</taxon>
        <taxon>lamiids</taxon>
        <taxon>Solanales</taxon>
        <taxon>Solanaceae</taxon>
        <taxon>Solanoideae</taxon>
        <taxon>Solaneae</taxon>
        <taxon>Solanum</taxon>
    </lineage>
</organism>
<proteinExistence type="predicted"/>
<evidence type="ECO:0000313" key="2">
    <source>
        <dbReference type="EMBL" id="KAG5620550.1"/>
    </source>
</evidence>
<protein>
    <submittedName>
        <fullName evidence="2">Uncharacterized protein</fullName>
    </submittedName>
</protein>
<reference evidence="2 3" key="1">
    <citation type="submission" date="2020-09" db="EMBL/GenBank/DDBJ databases">
        <title>De no assembly of potato wild relative species, Solanum commersonii.</title>
        <authorList>
            <person name="Cho K."/>
        </authorList>
    </citation>
    <scope>NUCLEOTIDE SEQUENCE [LARGE SCALE GENOMIC DNA]</scope>
    <source>
        <strain evidence="2">LZ3.2</strain>
        <tissue evidence="2">Leaf</tissue>
    </source>
</reference>
<keyword evidence="3" id="KW-1185">Reference proteome</keyword>
<sequence length="108" mass="12742">MGKSYGFVGRWWTTVRAAARWSSRRLHRWNSIIDGAAVVRGERGEGEERQKRGRKEKKRERERKRGTSPPLVASLERFAGREENRKSDCSFLWRRRRINCLRVLGSLV</sequence>
<dbReference type="EMBL" id="JACXVP010000002">
    <property type="protein sequence ID" value="KAG5620550.1"/>
    <property type="molecule type" value="Genomic_DNA"/>
</dbReference>
<feature type="region of interest" description="Disordered" evidence="1">
    <location>
        <begin position="42"/>
        <end position="69"/>
    </location>
</feature>
<feature type="compositionally biased region" description="Basic residues" evidence="1">
    <location>
        <begin position="51"/>
        <end position="66"/>
    </location>
</feature>
<name>A0A9J6A7C4_SOLCO</name>
<dbReference type="Proteomes" id="UP000824120">
    <property type="component" value="Chromosome 2"/>
</dbReference>
<evidence type="ECO:0000313" key="3">
    <source>
        <dbReference type="Proteomes" id="UP000824120"/>
    </source>
</evidence>
<comment type="caution">
    <text evidence="2">The sequence shown here is derived from an EMBL/GenBank/DDBJ whole genome shotgun (WGS) entry which is preliminary data.</text>
</comment>
<gene>
    <name evidence="2" type="ORF">H5410_005768</name>
</gene>